<accession>A0A4P7NSQ6</accession>
<dbReference type="AlphaFoldDB" id="A0A4P7NSQ6"/>
<dbReference type="Pfam" id="PF22974">
    <property type="entry name" value="DUF7029"/>
    <property type="match status" value="1"/>
</dbReference>
<dbReference type="InterPro" id="IPR054293">
    <property type="entry name" value="DUF7029"/>
</dbReference>
<dbReference type="Proteomes" id="UP000294847">
    <property type="component" value="Chromosome 7"/>
</dbReference>
<organism evidence="2 3">
    <name type="scientific">Pyricularia oryzae</name>
    <name type="common">Rice blast fungus</name>
    <name type="synonym">Magnaporthe oryzae</name>
    <dbReference type="NCBI Taxonomy" id="318829"/>
    <lineage>
        <taxon>Eukaryota</taxon>
        <taxon>Fungi</taxon>
        <taxon>Dikarya</taxon>
        <taxon>Ascomycota</taxon>
        <taxon>Pezizomycotina</taxon>
        <taxon>Sordariomycetes</taxon>
        <taxon>Sordariomycetidae</taxon>
        <taxon>Magnaporthales</taxon>
        <taxon>Pyriculariaceae</taxon>
        <taxon>Pyricularia</taxon>
    </lineage>
</organism>
<proteinExistence type="predicted"/>
<evidence type="ECO:0000313" key="2">
    <source>
        <dbReference type="EMBL" id="QBZ65342.1"/>
    </source>
</evidence>
<evidence type="ECO:0000313" key="3">
    <source>
        <dbReference type="Proteomes" id="UP000294847"/>
    </source>
</evidence>
<sequence>MELLKILAMAQSLLLGLAMARAMAQTGTETQTFTPATDLKLPYSLEAASAMVSVVMKKPSIVLENLPSLTDVKCADGNVVLSFGNAEAARSAKEAWPSSGDFIIVMDETPGTCSGDRERGFFLLGALVHDEDKFTITAAAQKRDPKDEVEDAVIHFTRITEVTAAEHHELVARGGRKTLHMGPKTFKLDMSNKTLINTKPLYIHSDRASFTSTVQIEGHVHFNLAKMKLKEFNIQVELDYDLDLNVTTRINSRLGIDVFTYSPLVAALYGIRIPGILSVGPRAALSLGIEVAAEGPVNITSVYRSTMKGAIARLDLLDKHGSKAEGWKPKTNGTVDVSTRLQLQINPFVDLTVEFAIRMFGGLIDLGSGISVRPTLVNAYVIGSNFTQNSTGIQLSGPECPNSAPRGSCCLNSAWYESRFWFIVRAFVTRFYFIPLYQFNVPIYKSQCWPLKEGYLPMAVSANASTSGNWTGSLLKPQPKRRSSILEATHFSTV</sequence>
<name>A0A4P7NSQ6_PYROR</name>
<reference evidence="2 3" key="1">
    <citation type="journal article" date="2019" name="Mol. Biol. Evol.">
        <title>Blast fungal genomes show frequent chromosomal changes, gene gains and losses, and effector gene turnover.</title>
        <authorList>
            <person name="Gomez Luciano L.B."/>
            <person name="Jason Tsai I."/>
            <person name="Chuma I."/>
            <person name="Tosa Y."/>
            <person name="Chen Y.H."/>
            <person name="Li J.Y."/>
            <person name="Li M.Y."/>
            <person name="Jade Lu M.Y."/>
            <person name="Nakayashiki H."/>
            <person name="Li W.H."/>
        </authorList>
    </citation>
    <scope>NUCLEOTIDE SEQUENCE [LARGE SCALE GENOMIC DNA]</scope>
    <source>
        <strain evidence="2">MZ5-1-6</strain>
    </source>
</reference>
<feature type="domain" description="DUF7029" evidence="1">
    <location>
        <begin position="55"/>
        <end position="150"/>
    </location>
</feature>
<protein>
    <recommendedName>
        <fullName evidence="1">DUF7029 domain-containing protein</fullName>
    </recommendedName>
</protein>
<gene>
    <name evidence="2" type="ORF">PoMZ_12300</name>
</gene>
<evidence type="ECO:0000259" key="1">
    <source>
        <dbReference type="Pfam" id="PF22974"/>
    </source>
</evidence>
<dbReference type="EMBL" id="CP034210">
    <property type="protein sequence ID" value="QBZ65342.1"/>
    <property type="molecule type" value="Genomic_DNA"/>
</dbReference>